<proteinExistence type="predicted"/>
<evidence type="ECO:0000256" key="2">
    <source>
        <dbReference type="ARBA" id="ARBA00022692"/>
    </source>
</evidence>
<evidence type="ECO:0000256" key="4">
    <source>
        <dbReference type="ARBA" id="ARBA00023136"/>
    </source>
</evidence>
<organism evidence="7 8">
    <name type="scientific">Mycena maculata</name>
    <dbReference type="NCBI Taxonomy" id="230809"/>
    <lineage>
        <taxon>Eukaryota</taxon>
        <taxon>Fungi</taxon>
        <taxon>Dikarya</taxon>
        <taxon>Basidiomycota</taxon>
        <taxon>Agaricomycotina</taxon>
        <taxon>Agaricomycetes</taxon>
        <taxon>Agaricomycetidae</taxon>
        <taxon>Agaricales</taxon>
        <taxon>Marasmiineae</taxon>
        <taxon>Mycenaceae</taxon>
        <taxon>Mycena</taxon>
    </lineage>
</organism>
<feature type="transmembrane region" description="Helical" evidence="5">
    <location>
        <begin position="217"/>
        <end position="236"/>
    </location>
</feature>
<evidence type="ECO:0000313" key="8">
    <source>
        <dbReference type="Proteomes" id="UP001215280"/>
    </source>
</evidence>
<gene>
    <name evidence="7" type="ORF">DFH07DRAFT_820752</name>
</gene>
<comment type="caution">
    <text evidence="7">The sequence shown here is derived from an EMBL/GenBank/DDBJ whole genome shotgun (WGS) entry which is preliminary data.</text>
</comment>
<accession>A0AAD7NDU9</accession>
<keyword evidence="2 5" id="KW-0812">Transmembrane</keyword>
<dbReference type="GO" id="GO:0016020">
    <property type="term" value="C:membrane"/>
    <property type="evidence" value="ECO:0007669"/>
    <property type="project" value="UniProtKB-SubCell"/>
</dbReference>
<dbReference type="Gene3D" id="1.20.1250.20">
    <property type="entry name" value="MFS general substrate transporter like domains"/>
    <property type="match status" value="1"/>
</dbReference>
<evidence type="ECO:0000313" key="7">
    <source>
        <dbReference type="EMBL" id="KAJ7756488.1"/>
    </source>
</evidence>
<dbReference type="AlphaFoldDB" id="A0AAD7NDU9"/>
<dbReference type="InterPro" id="IPR036259">
    <property type="entry name" value="MFS_trans_sf"/>
</dbReference>
<reference evidence="7" key="1">
    <citation type="submission" date="2023-03" db="EMBL/GenBank/DDBJ databases">
        <title>Massive genome expansion in bonnet fungi (Mycena s.s.) driven by repeated elements and novel gene families across ecological guilds.</title>
        <authorList>
            <consortium name="Lawrence Berkeley National Laboratory"/>
            <person name="Harder C.B."/>
            <person name="Miyauchi S."/>
            <person name="Viragh M."/>
            <person name="Kuo A."/>
            <person name="Thoen E."/>
            <person name="Andreopoulos B."/>
            <person name="Lu D."/>
            <person name="Skrede I."/>
            <person name="Drula E."/>
            <person name="Henrissat B."/>
            <person name="Morin E."/>
            <person name="Kohler A."/>
            <person name="Barry K."/>
            <person name="LaButti K."/>
            <person name="Morin E."/>
            <person name="Salamov A."/>
            <person name="Lipzen A."/>
            <person name="Mereny Z."/>
            <person name="Hegedus B."/>
            <person name="Baldrian P."/>
            <person name="Stursova M."/>
            <person name="Weitz H."/>
            <person name="Taylor A."/>
            <person name="Grigoriev I.V."/>
            <person name="Nagy L.G."/>
            <person name="Martin F."/>
            <person name="Kauserud H."/>
        </authorList>
    </citation>
    <scope>NUCLEOTIDE SEQUENCE</scope>
    <source>
        <strain evidence="7">CBHHK188m</strain>
    </source>
</reference>
<keyword evidence="4 5" id="KW-0472">Membrane</keyword>
<sequence>MSLPLIYGLSDPVVLLNLNHTMSTASPLPAASSSEREPLLSSDAGQLHNTRWKANPYWAIPIILIVNIARGMTLSPRIKVYNEIACRAVGSSDNLIGAFLMAQDCGSSQVRARASKIQASLLTIMSILSSVSTGLWSQWGDIRGRKIIFCVSLVGFIAMEFIFVLVSSSISAITVREEVFLMIGPVLEGMCGGLSVFNGVVHAYISDCTPDGSRSRIFSAVQGMVFIGLAIGPWIGGILLSSTDLGPYSLFYISIAIQLILLVYIVFFFPESLRSKVQQSSRADVELASIPSSTSEALRNLIQRFIVALISPIAIFRPRTVTHGTSTKKDYNLTLLGAAMLLYIISTAVYQLKYLYGQHTYAWDSAQLGYYMSLLWISRAINLLILLPVIVSYFKPKTAITGASSPESIALELQFDRRLAQASLSLDAFADLLVAISPASSQAPFIVFSCLSSFASGGNPALHSLGAVCIYALGHGSETGRLFGAIGVLSAISHSISPTIFAMTYSLSVSYYPRAIFCVAAGLLLTSVIFLGRIRAKVGIV</sequence>
<evidence type="ECO:0000256" key="3">
    <source>
        <dbReference type="ARBA" id="ARBA00022989"/>
    </source>
</evidence>
<feature type="transmembrane region" description="Helical" evidence="5">
    <location>
        <begin position="248"/>
        <end position="269"/>
    </location>
</feature>
<protein>
    <submittedName>
        <fullName evidence="7">Major facilitator superfamily domain-containing protein</fullName>
    </submittedName>
</protein>
<keyword evidence="8" id="KW-1185">Reference proteome</keyword>
<dbReference type="GO" id="GO:0022857">
    <property type="term" value="F:transmembrane transporter activity"/>
    <property type="evidence" value="ECO:0007669"/>
    <property type="project" value="InterPro"/>
</dbReference>
<feature type="domain" description="Major facilitator superfamily (MFS) profile" evidence="6">
    <location>
        <begin position="59"/>
        <end position="539"/>
    </location>
</feature>
<feature type="transmembrane region" description="Helical" evidence="5">
    <location>
        <begin position="482"/>
        <end position="505"/>
    </location>
</feature>
<dbReference type="PANTHER" id="PTHR23507">
    <property type="entry name" value="ZGC:174356"/>
    <property type="match status" value="1"/>
</dbReference>
<dbReference type="InterPro" id="IPR020846">
    <property type="entry name" value="MFS_dom"/>
</dbReference>
<dbReference type="SUPFAM" id="SSF103473">
    <property type="entry name" value="MFS general substrate transporter"/>
    <property type="match status" value="1"/>
</dbReference>
<feature type="transmembrane region" description="Helical" evidence="5">
    <location>
        <begin position="511"/>
        <end position="531"/>
    </location>
</feature>
<name>A0AAD7NDU9_9AGAR</name>
<dbReference type="Pfam" id="PF07690">
    <property type="entry name" value="MFS_1"/>
    <property type="match status" value="1"/>
</dbReference>
<feature type="transmembrane region" description="Helical" evidence="5">
    <location>
        <begin position="331"/>
        <end position="350"/>
    </location>
</feature>
<feature type="transmembrane region" description="Helical" evidence="5">
    <location>
        <begin position="179"/>
        <end position="205"/>
    </location>
</feature>
<feature type="transmembrane region" description="Helical" evidence="5">
    <location>
        <begin position="370"/>
        <end position="394"/>
    </location>
</feature>
<dbReference type="InterPro" id="IPR011701">
    <property type="entry name" value="MFS"/>
</dbReference>
<dbReference type="PROSITE" id="PS50850">
    <property type="entry name" value="MFS"/>
    <property type="match status" value="1"/>
</dbReference>
<feature type="transmembrane region" description="Helical" evidence="5">
    <location>
        <begin position="148"/>
        <end position="173"/>
    </location>
</feature>
<keyword evidence="3 5" id="KW-1133">Transmembrane helix</keyword>
<dbReference type="Proteomes" id="UP001215280">
    <property type="component" value="Unassembled WGS sequence"/>
</dbReference>
<evidence type="ECO:0000256" key="1">
    <source>
        <dbReference type="ARBA" id="ARBA00004141"/>
    </source>
</evidence>
<dbReference type="EMBL" id="JARJLG010000061">
    <property type="protein sequence ID" value="KAJ7756488.1"/>
    <property type="molecule type" value="Genomic_DNA"/>
</dbReference>
<dbReference type="PANTHER" id="PTHR23507:SF1">
    <property type="entry name" value="FI18259P1-RELATED"/>
    <property type="match status" value="1"/>
</dbReference>
<evidence type="ECO:0000256" key="5">
    <source>
        <dbReference type="SAM" id="Phobius"/>
    </source>
</evidence>
<evidence type="ECO:0000259" key="6">
    <source>
        <dbReference type="PROSITE" id="PS50850"/>
    </source>
</evidence>
<comment type="subcellular location">
    <subcellularLocation>
        <location evidence="1">Membrane</location>
        <topology evidence="1">Multi-pass membrane protein</topology>
    </subcellularLocation>
</comment>